<dbReference type="STRING" id="52.CMC5_021480"/>
<dbReference type="SUPFAM" id="SSF52402">
    <property type="entry name" value="Adenine nucleotide alpha hydrolases-like"/>
    <property type="match status" value="1"/>
</dbReference>
<dbReference type="AlphaFoldDB" id="A0A0K1EBE7"/>
<dbReference type="CDD" id="cd00293">
    <property type="entry name" value="USP-like"/>
    <property type="match status" value="1"/>
</dbReference>
<keyword evidence="2" id="KW-0963">Cytoplasm</keyword>
<evidence type="ECO:0000256" key="2">
    <source>
        <dbReference type="PIRNR" id="PIRNR006276"/>
    </source>
</evidence>
<dbReference type="PANTHER" id="PTHR46268">
    <property type="entry name" value="STRESS RESPONSE PROTEIN NHAX"/>
    <property type="match status" value="1"/>
</dbReference>
<gene>
    <name evidence="4" type="ORF">CMC5_021480</name>
</gene>
<feature type="domain" description="UspA" evidence="3">
    <location>
        <begin position="8"/>
        <end position="142"/>
    </location>
</feature>
<keyword evidence="5" id="KW-1185">Reference proteome</keyword>
<evidence type="ECO:0000313" key="5">
    <source>
        <dbReference type="Proteomes" id="UP000067626"/>
    </source>
</evidence>
<protein>
    <recommendedName>
        <fullName evidence="2">Universal stress protein</fullName>
    </recommendedName>
</protein>
<proteinExistence type="inferred from homology"/>
<accession>A0A0K1EBE7</accession>
<reference evidence="4 5" key="1">
    <citation type="submission" date="2015-07" db="EMBL/GenBank/DDBJ databases">
        <title>Genome analysis of myxobacterium Chondromyces crocatus Cm c5 reveals a high potential for natural compound synthesis and the genetic basis for the loss of fruiting body formation.</title>
        <authorList>
            <person name="Zaburannyi N."/>
            <person name="Bunk B."/>
            <person name="Maier J."/>
            <person name="Overmann J."/>
            <person name="Mueller R."/>
        </authorList>
    </citation>
    <scope>NUCLEOTIDE SEQUENCE [LARGE SCALE GENOMIC DNA]</scope>
    <source>
        <strain evidence="4 5">Cm c5</strain>
    </source>
</reference>
<dbReference type="InterPro" id="IPR014729">
    <property type="entry name" value="Rossmann-like_a/b/a_fold"/>
</dbReference>
<dbReference type="Pfam" id="PF00582">
    <property type="entry name" value="Usp"/>
    <property type="match status" value="1"/>
</dbReference>
<dbReference type="InterPro" id="IPR006015">
    <property type="entry name" value="Universal_stress_UspA"/>
</dbReference>
<evidence type="ECO:0000313" key="4">
    <source>
        <dbReference type="EMBL" id="AKT38007.1"/>
    </source>
</evidence>
<dbReference type="PANTHER" id="PTHR46268:SF6">
    <property type="entry name" value="UNIVERSAL STRESS PROTEIN UP12"/>
    <property type="match status" value="1"/>
</dbReference>
<name>A0A0K1EBE7_CHOCO</name>
<dbReference type="GO" id="GO:0005737">
    <property type="term" value="C:cytoplasm"/>
    <property type="evidence" value="ECO:0007669"/>
    <property type="project" value="UniProtKB-SubCell"/>
</dbReference>
<evidence type="ECO:0000259" key="3">
    <source>
        <dbReference type="Pfam" id="PF00582"/>
    </source>
</evidence>
<dbReference type="InterPro" id="IPR006016">
    <property type="entry name" value="UspA"/>
</dbReference>
<sequence length="148" mass="15774">MAEATQQVILVPVDFESASLKAIEKAKELAARTGAEVVLMHVYQLPVYTYPGLEPTLMPGFHTEVSVAAARALEQLAAQSGGLRSVLREGDPASEILATAEEVKPTLIVMGTHGRKGMAHMFLGSVAEKVIRKADAPVLTVRTPESNP</sequence>
<dbReference type="EMBL" id="CP012159">
    <property type="protein sequence ID" value="AKT38007.1"/>
    <property type="molecule type" value="Genomic_DNA"/>
</dbReference>
<dbReference type="Gene3D" id="3.40.50.620">
    <property type="entry name" value="HUPs"/>
    <property type="match status" value="1"/>
</dbReference>
<evidence type="ECO:0000256" key="1">
    <source>
        <dbReference type="ARBA" id="ARBA00008791"/>
    </source>
</evidence>
<dbReference type="PRINTS" id="PR01438">
    <property type="entry name" value="UNVRSLSTRESS"/>
</dbReference>
<comment type="similarity">
    <text evidence="1 2">Belongs to the universal stress protein A family.</text>
</comment>
<dbReference type="KEGG" id="ccro:CMC5_021480"/>
<organism evidence="4 5">
    <name type="scientific">Chondromyces crocatus</name>
    <dbReference type="NCBI Taxonomy" id="52"/>
    <lineage>
        <taxon>Bacteria</taxon>
        <taxon>Pseudomonadati</taxon>
        <taxon>Myxococcota</taxon>
        <taxon>Polyangia</taxon>
        <taxon>Polyangiales</taxon>
        <taxon>Polyangiaceae</taxon>
        <taxon>Chondromyces</taxon>
    </lineage>
</organism>
<dbReference type="OrthoDB" id="9788959at2"/>
<dbReference type="PIRSF" id="PIRSF006276">
    <property type="entry name" value="UspA"/>
    <property type="match status" value="1"/>
</dbReference>
<dbReference type="Proteomes" id="UP000067626">
    <property type="component" value="Chromosome"/>
</dbReference>
<comment type="subcellular location">
    <subcellularLocation>
        <location evidence="2">Cytoplasm</location>
    </subcellularLocation>
</comment>